<dbReference type="AlphaFoldDB" id="A0A084SNG6"/>
<accession>A0A084SNG6</accession>
<dbReference type="Proteomes" id="UP000028547">
    <property type="component" value="Unassembled WGS sequence"/>
</dbReference>
<dbReference type="EMBL" id="JPMI01000227">
    <property type="protein sequence ID" value="KFA90001.1"/>
    <property type="molecule type" value="Genomic_DNA"/>
</dbReference>
<proteinExistence type="predicted"/>
<sequence length="97" mass="10680">MELGHPTQSEPFRSRRDKFLALAAIDEIAKAVAHEDRLTAQGETLVGHVVNGRTASSELDTPGQIIQLKTEFGWFVFGRVVIPEVVTTPKRLGNRLG</sequence>
<comment type="caution">
    <text evidence="1">The sequence shown here is derived from an EMBL/GenBank/DDBJ whole genome shotgun (WGS) entry which is preliminary data.</text>
</comment>
<protein>
    <submittedName>
        <fullName evidence="1">Uncharacterized protein</fullName>
    </submittedName>
</protein>
<name>A0A084SNG6_9BACT</name>
<reference evidence="1 2" key="1">
    <citation type="submission" date="2014-07" db="EMBL/GenBank/DDBJ databases">
        <title>Draft Genome Sequence of Gephyronic Acid Producer, Cystobacter violaceus Strain Cb vi76.</title>
        <authorList>
            <person name="Stevens D.C."/>
            <person name="Young J."/>
            <person name="Carmichael R."/>
            <person name="Tan J."/>
            <person name="Taylor R.E."/>
        </authorList>
    </citation>
    <scope>NUCLEOTIDE SEQUENCE [LARGE SCALE GENOMIC DNA]</scope>
    <source>
        <strain evidence="1 2">Cb vi76</strain>
    </source>
</reference>
<evidence type="ECO:0000313" key="2">
    <source>
        <dbReference type="Proteomes" id="UP000028547"/>
    </source>
</evidence>
<organism evidence="1 2">
    <name type="scientific">Archangium violaceum Cb vi76</name>
    <dbReference type="NCBI Taxonomy" id="1406225"/>
    <lineage>
        <taxon>Bacteria</taxon>
        <taxon>Pseudomonadati</taxon>
        <taxon>Myxococcota</taxon>
        <taxon>Myxococcia</taxon>
        <taxon>Myxococcales</taxon>
        <taxon>Cystobacterineae</taxon>
        <taxon>Archangiaceae</taxon>
        <taxon>Archangium</taxon>
    </lineage>
</organism>
<gene>
    <name evidence="1" type="ORF">Q664_30915</name>
</gene>
<evidence type="ECO:0000313" key="1">
    <source>
        <dbReference type="EMBL" id="KFA90001.1"/>
    </source>
</evidence>